<feature type="transmembrane region" description="Helical" evidence="1">
    <location>
        <begin position="75"/>
        <end position="97"/>
    </location>
</feature>
<gene>
    <name evidence="2" type="ORF">D8M05_06150</name>
</gene>
<dbReference type="RefSeq" id="WP_121129712.1">
    <property type="nucleotide sequence ID" value="NZ_JBHUFK010000033.1"/>
</dbReference>
<evidence type="ECO:0000313" key="2">
    <source>
        <dbReference type="EMBL" id="RKQ16832.1"/>
    </source>
</evidence>
<name>A0A494Z322_9BACI</name>
<dbReference type="EMBL" id="RBZO01000007">
    <property type="protein sequence ID" value="RKQ16832.1"/>
    <property type="molecule type" value="Genomic_DNA"/>
</dbReference>
<evidence type="ECO:0000256" key="1">
    <source>
        <dbReference type="SAM" id="Phobius"/>
    </source>
</evidence>
<keyword evidence="1" id="KW-0472">Membrane</keyword>
<evidence type="ECO:0000313" key="3">
    <source>
        <dbReference type="Proteomes" id="UP000281813"/>
    </source>
</evidence>
<proteinExistence type="predicted"/>
<keyword evidence="1" id="KW-1133">Transmembrane helix</keyword>
<feature type="transmembrane region" description="Helical" evidence="1">
    <location>
        <begin position="214"/>
        <end position="234"/>
    </location>
</feature>
<dbReference type="OrthoDB" id="1751619at2"/>
<dbReference type="AlphaFoldDB" id="A0A494Z322"/>
<feature type="transmembrane region" description="Helical" evidence="1">
    <location>
        <begin position="118"/>
        <end position="145"/>
    </location>
</feature>
<protein>
    <submittedName>
        <fullName evidence="2">Uncharacterized protein</fullName>
    </submittedName>
</protein>
<sequence length="277" mass="31963">MKNYIKLFNFELGRFLKFYLILIAITIVSQITGVIVSSRSYLSDANEFIYVNQGSMESFLEQYGQMSMHNITRTLWFLGPIALCVVTLLIYIFFIWYRDWFGKNTFIYRLLMLPTARMNVYLAKASTIFLMVLGLISLQLVLIPIEGTILQSMVPVDFRLDMSIQEVIGSFDYFGILVPYSFTQFIIHYGIGFMAVFIVFTAILFERSFRLKGIVLGIVYIAISVVIFISPLLVDAFLVPNYFYAIELFVMEIVVGLLVIAGSIWMSNYLLNRKIRI</sequence>
<keyword evidence="1" id="KW-0812">Transmembrane</keyword>
<feature type="transmembrane region" description="Helical" evidence="1">
    <location>
        <begin position="186"/>
        <end position="205"/>
    </location>
</feature>
<dbReference type="Proteomes" id="UP000281813">
    <property type="component" value="Unassembled WGS sequence"/>
</dbReference>
<comment type="caution">
    <text evidence="2">The sequence shown here is derived from an EMBL/GenBank/DDBJ whole genome shotgun (WGS) entry which is preliminary data.</text>
</comment>
<reference evidence="2 3" key="1">
    <citation type="journal article" date="2015" name="Antonie Van Leeuwenhoek">
        <title>Oceanobacillus bengalensis sp. nov., a bacterium isolated from seawater of the Bay of Bengal.</title>
        <authorList>
            <person name="Yongchang O."/>
            <person name="Xiang W."/>
            <person name="Wang G."/>
        </authorList>
    </citation>
    <scope>NUCLEOTIDE SEQUENCE [LARGE SCALE GENOMIC DNA]</scope>
    <source>
        <strain evidence="2 3">MCCC 1K00260</strain>
    </source>
</reference>
<organism evidence="2 3">
    <name type="scientific">Oceanobacillus bengalensis</name>
    <dbReference type="NCBI Taxonomy" id="1435466"/>
    <lineage>
        <taxon>Bacteria</taxon>
        <taxon>Bacillati</taxon>
        <taxon>Bacillota</taxon>
        <taxon>Bacilli</taxon>
        <taxon>Bacillales</taxon>
        <taxon>Bacillaceae</taxon>
        <taxon>Oceanobacillus</taxon>
    </lineage>
</organism>
<keyword evidence="3" id="KW-1185">Reference proteome</keyword>
<feature type="transmembrane region" description="Helical" evidence="1">
    <location>
        <begin position="16"/>
        <end position="36"/>
    </location>
</feature>
<feature type="transmembrane region" description="Helical" evidence="1">
    <location>
        <begin position="246"/>
        <end position="271"/>
    </location>
</feature>
<accession>A0A494Z322</accession>